<proteinExistence type="predicted"/>
<name>A0ABU9C7M1_9BURK</name>
<evidence type="ECO:0008006" key="4">
    <source>
        <dbReference type="Google" id="ProtNLM"/>
    </source>
</evidence>
<organism evidence="2 3">
    <name type="scientific">Ideonella margarita</name>
    <dbReference type="NCBI Taxonomy" id="2984191"/>
    <lineage>
        <taxon>Bacteria</taxon>
        <taxon>Pseudomonadati</taxon>
        <taxon>Pseudomonadota</taxon>
        <taxon>Betaproteobacteria</taxon>
        <taxon>Burkholderiales</taxon>
        <taxon>Sphaerotilaceae</taxon>
        <taxon>Ideonella</taxon>
    </lineage>
</organism>
<comment type="caution">
    <text evidence="2">The sequence shown here is derived from an EMBL/GenBank/DDBJ whole genome shotgun (WGS) entry which is preliminary data.</text>
</comment>
<evidence type="ECO:0000313" key="2">
    <source>
        <dbReference type="EMBL" id="MEK8047891.1"/>
    </source>
</evidence>
<reference evidence="2 3" key="1">
    <citation type="submission" date="2024-04" db="EMBL/GenBank/DDBJ databases">
        <title>Novel species of the genus Ideonella isolated from streams.</title>
        <authorList>
            <person name="Lu H."/>
        </authorList>
    </citation>
    <scope>NUCLEOTIDE SEQUENCE [LARGE SCALE GENOMIC DNA]</scope>
    <source>
        <strain evidence="2 3">LYT19W</strain>
    </source>
</reference>
<keyword evidence="1" id="KW-0812">Transmembrane</keyword>
<gene>
    <name evidence="2" type="ORF">AACH00_16145</name>
</gene>
<accession>A0ABU9C7M1</accession>
<feature type="transmembrane region" description="Helical" evidence="1">
    <location>
        <begin position="39"/>
        <end position="60"/>
    </location>
</feature>
<keyword evidence="1" id="KW-0472">Membrane</keyword>
<feature type="transmembrane region" description="Helical" evidence="1">
    <location>
        <begin position="66"/>
        <end position="85"/>
    </location>
</feature>
<evidence type="ECO:0000256" key="1">
    <source>
        <dbReference type="SAM" id="Phobius"/>
    </source>
</evidence>
<protein>
    <recommendedName>
        <fullName evidence="4">DUF4231 domain-containing protein</fullName>
    </recommendedName>
</protein>
<keyword evidence="1" id="KW-1133">Transmembrane helix</keyword>
<keyword evidence="3" id="KW-1185">Reference proteome</keyword>
<sequence>MHDTLDITDLKKDIELMNNVERVYADWLCGRWAPQTGRFFIAGASAMFCSWVMALAHHLVNESFSWSLTFSISILFAIFNGLLAIELNSGPVTHLDKIEYLLRNYQPATKKQRSAHWRSGENGRFDIHILGAWIIAEKRRMNEMLALRLAENVPTRSGRF</sequence>
<dbReference type="Proteomes" id="UP001379945">
    <property type="component" value="Unassembled WGS sequence"/>
</dbReference>
<evidence type="ECO:0000313" key="3">
    <source>
        <dbReference type="Proteomes" id="UP001379945"/>
    </source>
</evidence>
<dbReference type="EMBL" id="JBBUTI010000012">
    <property type="protein sequence ID" value="MEK8047891.1"/>
    <property type="molecule type" value="Genomic_DNA"/>
</dbReference>
<dbReference type="RefSeq" id="WP_341400201.1">
    <property type="nucleotide sequence ID" value="NZ_JBBUTI010000012.1"/>
</dbReference>